<reference evidence="2" key="1">
    <citation type="submission" date="2022-06" db="EMBL/GenBank/DDBJ databases">
        <title>CFH 74404 Thermomicrobiaceae sp.</title>
        <authorList>
            <person name="Ming H."/>
            <person name="Li W.-J."/>
            <person name="Zhao Z."/>
        </authorList>
    </citation>
    <scope>NUCLEOTIDE SEQUENCE</scope>
    <source>
        <strain evidence="2">CFH 74404</strain>
    </source>
</reference>
<dbReference type="EMBL" id="JAMSLR010000003">
    <property type="protein sequence ID" value="MCM8748573.1"/>
    <property type="molecule type" value="Genomic_DNA"/>
</dbReference>
<dbReference type="RefSeq" id="WP_284056355.1">
    <property type="nucleotide sequence ID" value="NZ_JAMSLR010000003.1"/>
</dbReference>
<keyword evidence="1" id="KW-0732">Signal</keyword>
<accession>A0AA41WEG1</accession>
<evidence type="ECO:0000256" key="1">
    <source>
        <dbReference type="SAM" id="SignalP"/>
    </source>
</evidence>
<keyword evidence="3" id="KW-1185">Reference proteome</keyword>
<evidence type="ECO:0008006" key="4">
    <source>
        <dbReference type="Google" id="ProtNLM"/>
    </source>
</evidence>
<name>A0AA41WEG1_9BACT</name>
<dbReference type="AlphaFoldDB" id="A0AA41WEG1"/>
<proteinExistence type="predicted"/>
<feature type="signal peptide" evidence="1">
    <location>
        <begin position="1"/>
        <end position="20"/>
    </location>
</feature>
<evidence type="ECO:0000313" key="2">
    <source>
        <dbReference type="EMBL" id="MCM8748573.1"/>
    </source>
</evidence>
<organism evidence="2 3">
    <name type="scientific">Thermalbibacter longus</name>
    <dbReference type="NCBI Taxonomy" id="2951981"/>
    <lineage>
        <taxon>Bacteria</taxon>
        <taxon>Pseudomonadati</taxon>
        <taxon>Thermomicrobiota</taxon>
        <taxon>Thermomicrobia</taxon>
        <taxon>Thermomicrobiales</taxon>
        <taxon>Thermomicrobiaceae</taxon>
        <taxon>Thermalbibacter</taxon>
    </lineage>
</organism>
<evidence type="ECO:0000313" key="3">
    <source>
        <dbReference type="Proteomes" id="UP001165306"/>
    </source>
</evidence>
<protein>
    <recommendedName>
        <fullName evidence="4">YceI family protein</fullName>
    </recommendedName>
</protein>
<comment type="caution">
    <text evidence="2">The sequence shown here is derived from an EMBL/GenBank/DDBJ whole genome shotgun (WGS) entry which is preliminary data.</text>
</comment>
<feature type="chain" id="PRO_5041330420" description="YceI family protein" evidence="1">
    <location>
        <begin position="21"/>
        <end position="211"/>
    </location>
</feature>
<gene>
    <name evidence="2" type="ORF">NET02_05395</name>
</gene>
<sequence length="211" mass="22947">MARRLLLALVLALGLFGVLAALQPLRAAEAETHHFWFKSQFAEAFFSNLDETGCVVTDAFVAAVDGRSKEAGTPEVSSQAFLFISRFDQCTGTQLLAAEGFPILTEREFQIDHRLTTATLETTIEVFDYVSGTSFPVDVSVSWEGSGDRVRISDHFQVKAPGFKLNARFDGTFRTAQASGPISDGTTDFTPDPAVFANMSSVKQGELVVTH</sequence>
<dbReference type="Proteomes" id="UP001165306">
    <property type="component" value="Unassembled WGS sequence"/>
</dbReference>